<keyword evidence="12" id="KW-0808">Transferase</keyword>
<dbReference type="NCBIfam" id="NF009896">
    <property type="entry name" value="PRK13356.1"/>
    <property type="match status" value="1"/>
</dbReference>
<evidence type="ECO:0000256" key="2">
    <source>
        <dbReference type="ARBA" id="ARBA00004824"/>
    </source>
</evidence>
<gene>
    <name evidence="12" type="ORF">F1189_24590</name>
</gene>
<evidence type="ECO:0000256" key="10">
    <source>
        <dbReference type="ARBA" id="ARBA00048798"/>
    </source>
</evidence>
<accession>A0A5M6IM95</accession>
<dbReference type="EMBL" id="VWPK01000052">
    <property type="protein sequence ID" value="KAA5609376.1"/>
    <property type="molecule type" value="Genomic_DNA"/>
</dbReference>
<proteinExistence type="inferred from homology"/>
<comment type="function">
    <text evidence="1">Acts on leucine, isoleucine and valine.</text>
</comment>
<dbReference type="InterPro" id="IPR050571">
    <property type="entry name" value="Class-IV_PLP-Dep_Aminotrnsfr"/>
</dbReference>
<protein>
    <recommendedName>
        <fullName evidence="7">Probable branched-chain-amino-acid aminotransferase</fullName>
        <ecNumber evidence="6">2.6.1.42</ecNumber>
    </recommendedName>
</protein>
<evidence type="ECO:0000256" key="3">
    <source>
        <dbReference type="ARBA" id="ARBA00004931"/>
    </source>
</evidence>
<evidence type="ECO:0000256" key="7">
    <source>
        <dbReference type="ARBA" id="ARBA00014472"/>
    </source>
</evidence>
<dbReference type="Proteomes" id="UP000325255">
    <property type="component" value="Unassembled WGS sequence"/>
</dbReference>
<evidence type="ECO:0000256" key="4">
    <source>
        <dbReference type="ARBA" id="ARBA00005072"/>
    </source>
</evidence>
<dbReference type="GO" id="GO:0009082">
    <property type="term" value="P:branched-chain amino acid biosynthetic process"/>
    <property type="evidence" value="ECO:0007669"/>
    <property type="project" value="UniProtKB-KW"/>
</dbReference>
<comment type="similarity">
    <text evidence="5">Belongs to the class-IV pyridoxal-phosphate-dependent aminotransferase family.</text>
</comment>
<evidence type="ECO:0000256" key="5">
    <source>
        <dbReference type="ARBA" id="ARBA00009320"/>
    </source>
</evidence>
<dbReference type="PANTHER" id="PTHR42743">
    <property type="entry name" value="AMINO-ACID AMINOTRANSFERASE"/>
    <property type="match status" value="1"/>
</dbReference>
<dbReference type="RefSeq" id="WP_150043819.1">
    <property type="nucleotide sequence ID" value="NZ_OW485601.1"/>
</dbReference>
<evidence type="ECO:0000256" key="6">
    <source>
        <dbReference type="ARBA" id="ARBA00013053"/>
    </source>
</evidence>
<dbReference type="PANTHER" id="PTHR42743:SF11">
    <property type="entry name" value="AMINODEOXYCHORISMATE LYASE"/>
    <property type="match status" value="1"/>
</dbReference>
<dbReference type="Gene3D" id="3.30.470.10">
    <property type="match status" value="1"/>
</dbReference>
<dbReference type="Gene3D" id="3.20.10.10">
    <property type="entry name" value="D-amino Acid Aminotransferase, subunit A, domain 2"/>
    <property type="match status" value="1"/>
</dbReference>
<comment type="pathway">
    <text evidence="3">Amino-acid biosynthesis; L-valine biosynthesis; L-valine from pyruvate: step 4/4.</text>
</comment>
<keyword evidence="12" id="KW-0032">Aminotransferase</keyword>
<comment type="catalytic activity">
    <reaction evidence="9">
        <text>L-valine + 2-oxoglutarate = 3-methyl-2-oxobutanoate + L-glutamate</text>
        <dbReference type="Rhea" id="RHEA:24813"/>
        <dbReference type="ChEBI" id="CHEBI:11851"/>
        <dbReference type="ChEBI" id="CHEBI:16810"/>
        <dbReference type="ChEBI" id="CHEBI:29985"/>
        <dbReference type="ChEBI" id="CHEBI:57762"/>
        <dbReference type="EC" id="2.6.1.42"/>
    </reaction>
</comment>
<dbReference type="Pfam" id="PF01063">
    <property type="entry name" value="Aminotran_4"/>
    <property type="match status" value="1"/>
</dbReference>
<comment type="pathway">
    <text evidence="2">Amino-acid biosynthesis; L-isoleucine biosynthesis; L-isoleucine from 2-oxobutanoate: step 4/4.</text>
</comment>
<evidence type="ECO:0000256" key="8">
    <source>
        <dbReference type="ARBA" id="ARBA00023304"/>
    </source>
</evidence>
<keyword evidence="13" id="KW-1185">Reference proteome</keyword>
<evidence type="ECO:0000313" key="12">
    <source>
        <dbReference type="EMBL" id="KAA5609376.1"/>
    </source>
</evidence>
<dbReference type="GO" id="GO:0052656">
    <property type="term" value="F:L-isoleucine-2-oxoglutarate transaminase activity"/>
    <property type="evidence" value="ECO:0007669"/>
    <property type="project" value="RHEA"/>
</dbReference>
<comment type="catalytic activity">
    <reaction evidence="11">
        <text>L-leucine + 2-oxoglutarate = 4-methyl-2-oxopentanoate + L-glutamate</text>
        <dbReference type="Rhea" id="RHEA:18321"/>
        <dbReference type="ChEBI" id="CHEBI:16810"/>
        <dbReference type="ChEBI" id="CHEBI:17865"/>
        <dbReference type="ChEBI" id="CHEBI:29985"/>
        <dbReference type="ChEBI" id="CHEBI:57427"/>
        <dbReference type="EC" id="2.6.1.42"/>
    </reaction>
</comment>
<comment type="pathway">
    <text evidence="4">Amino-acid biosynthesis; L-leucine biosynthesis; L-leucine from 3-methyl-2-oxobutanoate: step 4/4.</text>
</comment>
<evidence type="ECO:0000313" key="13">
    <source>
        <dbReference type="Proteomes" id="UP000325255"/>
    </source>
</evidence>
<dbReference type="InterPro" id="IPR036038">
    <property type="entry name" value="Aminotransferase-like"/>
</dbReference>
<evidence type="ECO:0000256" key="11">
    <source>
        <dbReference type="ARBA" id="ARBA00049229"/>
    </source>
</evidence>
<dbReference type="AlphaFoldDB" id="A0A5M6IM95"/>
<comment type="catalytic activity">
    <reaction evidence="10">
        <text>L-isoleucine + 2-oxoglutarate = (S)-3-methyl-2-oxopentanoate + L-glutamate</text>
        <dbReference type="Rhea" id="RHEA:24801"/>
        <dbReference type="ChEBI" id="CHEBI:16810"/>
        <dbReference type="ChEBI" id="CHEBI:29985"/>
        <dbReference type="ChEBI" id="CHEBI:35146"/>
        <dbReference type="ChEBI" id="CHEBI:58045"/>
        <dbReference type="EC" id="2.6.1.42"/>
    </reaction>
</comment>
<sequence>MRATFWLDGAWTETPPRLLGPQDHAFWLASVTFDGARAFQGCAPDLDLHCRRAVASATNLGLHPAIAAEEIERLAIEGIRRFGPEAELYIKPVFYAAGEGHFVGAAETRFVLHIFEAPLPGPAGFSATLSPLRRPAPEMAPTNAKAACLYPNSDRATREANDRGFEAAVMLDPWDNVAEFAFANLMIAKDGRVLTPAANGTFLAGITRRRVLALLNEAGIPAEEAKLTVADLQDADEIFSTGNYGKVVPCSRFEQRALNAGPIGAKARQLYFDWARTTRVI</sequence>
<dbReference type="GO" id="GO:0052655">
    <property type="term" value="F:L-valine-2-oxoglutarate transaminase activity"/>
    <property type="evidence" value="ECO:0007669"/>
    <property type="project" value="RHEA"/>
</dbReference>
<evidence type="ECO:0000256" key="1">
    <source>
        <dbReference type="ARBA" id="ARBA00003109"/>
    </source>
</evidence>
<dbReference type="GO" id="GO:0005829">
    <property type="term" value="C:cytosol"/>
    <property type="evidence" value="ECO:0007669"/>
    <property type="project" value="TreeGrafter"/>
</dbReference>
<keyword evidence="8" id="KW-0100">Branched-chain amino acid biosynthesis</keyword>
<dbReference type="InterPro" id="IPR001544">
    <property type="entry name" value="Aminotrans_IV"/>
</dbReference>
<dbReference type="InterPro" id="IPR043132">
    <property type="entry name" value="BCAT-like_C"/>
</dbReference>
<dbReference type="GO" id="GO:0052654">
    <property type="term" value="F:L-leucine-2-oxoglutarate transaminase activity"/>
    <property type="evidence" value="ECO:0007669"/>
    <property type="project" value="RHEA"/>
</dbReference>
<dbReference type="OrthoDB" id="21319at2"/>
<evidence type="ECO:0000256" key="9">
    <source>
        <dbReference type="ARBA" id="ARBA00048212"/>
    </source>
</evidence>
<dbReference type="EC" id="2.6.1.42" evidence="6"/>
<keyword evidence="8" id="KW-0028">Amino-acid biosynthesis</keyword>
<dbReference type="SUPFAM" id="SSF56752">
    <property type="entry name" value="D-aminoacid aminotransferase-like PLP-dependent enzymes"/>
    <property type="match status" value="1"/>
</dbReference>
<dbReference type="InterPro" id="IPR043131">
    <property type="entry name" value="BCAT-like_N"/>
</dbReference>
<comment type="caution">
    <text evidence="12">The sequence shown here is derived from an EMBL/GenBank/DDBJ whole genome shotgun (WGS) entry which is preliminary data.</text>
</comment>
<name>A0A5M6IM95_9PROT</name>
<reference evidence="12 13" key="1">
    <citation type="submission" date="2019-09" db="EMBL/GenBank/DDBJ databases">
        <title>Genome sequence of Rhodovastum atsumiense, a diverse member of the Acetobacteraceae family of non-sulfur purple photosynthetic bacteria.</title>
        <authorList>
            <person name="Meyer T."/>
            <person name="Kyndt J."/>
        </authorList>
    </citation>
    <scope>NUCLEOTIDE SEQUENCE [LARGE SCALE GENOMIC DNA]</scope>
    <source>
        <strain evidence="12 13">DSM 21279</strain>
    </source>
</reference>
<organism evidence="12 13">
    <name type="scientific">Rhodovastum atsumiense</name>
    <dbReference type="NCBI Taxonomy" id="504468"/>
    <lineage>
        <taxon>Bacteria</taxon>
        <taxon>Pseudomonadati</taxon>
        <taxon>Pseudomonadota</taxon>
        <taxon>Alphaproteobacteria</taxon>
        <taxon>Acetobacterales</taxon>
        <taxon>Acetobacteraceae</taxon>
        <taxon>Rhodovastum</taxon>
    </lineage>
</organism>